<sequence length="136" mass="15880">MNIDEGAGSSEATTSKTPADDTDNRDTLLNILDKIQREKIFEEKKTHLQKNLADIHEQNKIYRLQKQIEYEQRIANNNFSLEFLLHTRPIEESDNFNNVKPPKAPYYHNKSLDALADIGNRERITTHIMKQIQDMI</sequence>
<reference evidence="3" key="1">
    <citation type="journal article" date="2010" name="Genome Res.">
        <title>Population genomic sequencing of Coccidioides fungi reveals recent hybridization and transposon control.</title>
        <authorList>
            <person name="Neafsey D.E."/>
            <person name="Barker B.M."/>
            <person name="Sharpton T.J."/>
            <person name="Stajich J.E."/>
            <person name="Park D.J."/>
            <person name="Whiston E."/>
            <person name="Hung C.-Y."/>
            <person name="McMahan C."/>
            <person name="White J."/>
            <person name="Sykes S."/>
            <person name="Heiman D."/>
            <person name="Young S."/>
            <person name="Zeng Q."/>
            <person name="Abouelleil A."/>
            <person name="Aftuck L."/>
            <person name="Bessette D."/>
            <person name="Brown A."/>
            <person name="FitzGerald M."/>
            <person name="Lui A."/>
            <person name="Macdonald J.P."/>
            <person name="Priest M."/>
            <person name="Orbach M.J."/>
            <person name="Galgiani J.N."/>
            <person name="Kirkland T.N."/>
            <person name="Cole G.T."/>
            <person name="Birren B.W."/>
            <person name="Henn M.R."/>
            <person name="Taylor J.W."/>
            <person name="Rounsley S.D."/>
        </authorList>
    </citation>
    <scope>NUCLEOTIDE SEQUENCE [LARGE SCALE GENOMIC DNA]</scope>
    <source>
        <strain evidence="3">RMSCC 757 / Silveira</strain>
    </source>
</reference>
<dbReference type="STRING" id="443226.E9DJP0"/>
<accession>E9DJP0</accession>
<feature type="region of interest" description="Disordered" evidence="1">
    <location>
        <begin position="1"/>
        <end position="25"/>
    </location>
</feature>
<organism evidence="3">
    <name type="scientific">Coccidioides posadasii (strain RMSCC 757 / Silveira)</name>
    <name type="common">Valley fever fungus</name>
    <dbReference type="NCBI Taxonomy" id="443226"/>
    <lineage>
        <taxon>Eukaryota</taxon>
        <taxon>Fungi</taxon>
        <taxon>Dikarya</taxon>
        <taxon>Ascomycota</taxon>
        <taxon>Pezizomycotina</taxon>
        <taxon>Eurotiomycetes</taxon>
        <taxon>Eurotiomycetidae</taxon>
        <taxon>Onygenales</taxon>
        <taxon>Onygenaceae</taxon>
        <taxon>Coccidioides</taxon>
    </lineage>
</organism>
<gene>
    <name evidence="2" type="ORF">CPSG_10049</name>
</gene>
<name>E9DJP0_COCPS</name>
<evidence type="ECO:0000313" key="2">
    <source>
        <dbReference type="EMBL" id="EFW13368.1"/>
    </source>
</evidence>
<proteinExistence type="predicted"/>
<dbReference type="EMBL" id="GL636520">
    <property type="protein sequence ID" value="EFW13368.1"/>
    <property type="molecule type" value="Genomic_DNA"/>
</dbReference>
<dbReference type="Proteomes" id="UP000002497">
    <property type="component" value="Unassembled WGS sequence"/>
</dbReference>
<dbReference type="HOGENOM" id="CLU_1875253_0_0_1"/>
<reference evidence="3" key="2">
    <citation type="submission" date="2010-03" db="EMBL/GenBank/DDBJ databases">
        <title>The genome sequence of Coccidioides posadasii strain Silveira.</title>
        <authorList>
            <consortium name="The Broad Institute Genome Sequencing Center for Infectious Disease"/>
            <person name="Neafsey D."/>
            <person name="Orbach M."/>
            <person name="Henn M.R."/>
            <person name="Cole G.T."/>
            <person name="Galgiani J."/>
            <person name="Gardner M.J."/>
            <person name="Kirkland T.N."/>
            <person name="Taylor J.W."/>
            <person name="Young S.K."/>
            <person name="Zeng Q."/>
            <person name="Koehrsen M."/>
            <person name="Alvarado L."/>
            <person name="Berlin A."/>
            <person name="Borenstein D."/>
            <person name="Chapman S.B."/>
            <person name="Chen Z."/>
            <person name="Engels R."/>
            <person name="Freedman E."/>
            <person name="Gellesch M."/>
            <person name="Goldberg J."/>
            <person name="Griggs A."/>
            <person name="Gujja S."/>
            <person name="Heilman E."/>
            <person name="Heiman D."/>
            <person name="Howarth C."/>
            <person name="Jen D."/>
            <person name="Larson L."/>
            <person name="Mehta T."/>
            <person name="Neiman D."/>
            <person name="Park D."/>
            <person name="Pearson M."/>
            <person name="Richards J."/>
            <person name="Roberts A."/>
            <person name="Saif S."/>
            <person name="Shea T."/>
            <person name="Shenoy N."/>
            <person name="Sisk P."/>
            <person name="Stolte C."/>
            <person name="Sykes S."/>
            <person name="Walk T."/>
            <person name="White J."/>
            <person name="Yandava C."/>
            <person name="Haas B."/>
            <person name="Nusbaum C."/>
            <person name="Birren B."/>
        </authorList>
    </citation>
    <scope>NUCLEOTIDE SEQUENCE [LARGE SCALE GENOMIC DNA]</scope>
    <source>
        <strain evidence="3">RMSCC 757 / Silveira</strain>
    </source>
</reference>
<dbReference type="OMA" id="THIMKQI"/>
<keyword evidence="3" id="KW-1185">Reference proteome</keyword>
<evidence type="ECO:0000313" key="3">
    <source>
        <dbReference type="Proteomes" id="UP000002497"/>
    </source>
</evidence>
<evidence type="ECO:0000256" key="1">
    <source>
        <dbReference type="SAM" id="MobiDB-lite"/>
    </source>
</evidence>
<dbReference type="VEuPathDB" id="FungiDB:CPSG_10049"/>
<protein>
    <submittedName>
        <fullName evidence="2">Uncharacterized protein</fullName>
    </submittedName>
</protein>
<dbReference type="AlphaFoldDB" id="E9DJP0"/>